<dbReference type="InterPro" id="IPR026341">
    <property type="entry name" value="T9SS_type_B"/>
</dbReference>
<accession>A0A2U8QR78</accession>
<feature type="chain" id="PRO_5016047137" description="CARDB domain-containing protein" evidence="1">
    <location>
        <begin position="23"/>
        <end position="593"/>
    </location>
</feature>
<dbReference type="NCBIfam" id="TIGR04131">
    <property type="entry name" value="Bac_Flav_CTERM"/>
    <property type="match status" value="1"/>
</dbReference>
<feature type="domain" description="CARDB" evidence="2">
    <location>
        <begin position="306"/>
        <end position="399"/>
    </location>
</feature>
<evidence type="ECO:0000259" key="2">
    <source>
        <dbReference type="Pfam" id="PF07705"/>
    </source>
</evidence>
<sequence>MTKKTRNLFFFILSLLSYYSYSQDVSLYTQVNGRYDFTFVGNTMNTAENNTSAGSVTITSSSATLNLGPNDTVVKAYLYWAGSGDGDFDVQLNGNAITPDRTFSHSRFFSPNTYTYFSAFKDITSYVQSYGNGTYELSGLDISAYESLHLIRKTNFAGWAILIVYENPVFQLNQINIYDGLQGVPDNLSINLTNLNVLDNNGATAGFIAWEGDAVLPTESFYINSQVLSNALNPANNVFNGTNSVTGSNTLYNMDLDIYNIQNYIQVSDTDALIELTSFQDFIMINAVAVKLNSQLPDATIVLNDYSTSCNSDSITVDYTVYNVNSTEILPEDTAIGFYVNNTLIGTTFTQNPIAIGANEQGSVTLTIPPDATEIFILTATVDYDNTILELVETNNSFEMEITQWLSPPFATLENLTSCNLGLTKGNFDFSAYEESVTTNADHSVTFYNSYEDAENEQNEILNTMNYEALTTPETIYVRIENEFGCYSITSFDLIVRNCPPTIYNAVSANNDGYNDDFFIDGLRDIFTDFKLEIYNRWGKLLWTGNNNVPNWDGYVKDGFAGNKAPEGTYFYILYLNDEDYPEALTGYLYLTY</sequence>
<dbReference type="InterPro" id="IPR013783">
    <property type="entry name" value="Ig-like_fold"/>
</dbReference>
<evidence type="ECO:0000313" key="4">
    <source>
        <dbReference type="Proteomes" id="UP000245429"/>
    </source>
</evidence>
<dbReference type="KEGG" id="fse:DI487_01300"/>
<feature type="signal peptide" evidence="1">
    <location>
        <begin position="1"/>
        <end position="22"/>
    </location>
</feature>
<evidence type="ECO:0000256" key="1">
    <source>
        <dbReference type="SAM" id="SignalP"/>
    </source>
</evidence>
<dbReference type="InterPro" id="IPR011635">
    <property type="entry name" value="CARDB"/>
</dbReference>
<keyword evidence="1" id="KW-0732">Signal</keyword>
<dbReference type="RefSeq" id="WP_109568046.1">
    <property type="nucleotide sequence ID" value="NZ_CP029463.1"/>
</dbReference>
<evidence type="ECO:0000313" key="3">
    <source>
        <dbReference type="EMBL" id="AWM12637.1"/>
    </source>
</evidence>
<proteinExistence type="predicted"/>
<gene>
    <name evidence="3" type="ORF">DI487_01300</name>
</gene>
<dbReference type="Pfam" id="PF07705">
    <property type="entry name" value="CARDB"/>
    <property type="match status" value="1"/>
</dbReference>
<dbReference type="Pfam" id="PF13585">
    <property type="entry name" value="CHU_C"/>
    <property type="match status" value="1"/>
</dbReference>
<keyword evidence="4" id="KW-1185">Reference proteome</keyword>
<dbReference type="OrthoDB" id="1140688at2"/>
<dbReference type="AlphaFoldDB" id="A0A2U8QR78"/>
<protein>
    <recommendedName>
        <fullName evidence="2">CARDB domain-containing protein</fullName>
    </recommendedName>
</protein>
<reference evidence="3 4" key="1">
    <citation type="submission" date="2018-05" db="EMBL/GenBank/DDBJ databases">
        <title>Flavobacterium sp. MEBiC07310.</title>
        <authorList>
            <person name="Baek K."/>
        </authorList>
    </citation>
    <scope>NUCLEOTIDE SEQUENCE [LARGE SCALE GENOMIC DNA]</scope>
    <source>
        <strain evidence="3 4">MEBiC07310</strain>
    </source>
</reference>
<dbReference type="EMBL" id="CP029463">
    <property type="protein sequence ID" value="AWM12637.1"/>
    <property type="molecule type" value="Genomic_DNA"/>
</dbReference>
<organism evidence="3 4">
    <name type="scientific">Flavobacterium sediminis</name>
    <dbReference type="NCBI Taxonomy" id="2201181"/>
    <lineage>
        <taxon>Bacteria</taxon>
        <taxon>Pseudomonadati</taxon>
        <taxon>Bacteroidota</taxon>
        <taxon>Flavobacteriia</taxon>
        <taxon>Flavobacteriales</taxon>
        <taxon>Flavobacteriaceae</taxon>
        <taxon>Flavobacterium</taxon>
    </lineage>
</organism>
<dbReference type="Proteomes" id="UP000245429">
    <property type="component" value="Chromosome"/>
</dbReference>
<name>A0A2U8QR78_9FLAO</name>
<dbReference type="Gene3D" id="2.60.40.10">
    <property type="entry name" value="Immunoglobulins"/>
    <property type="match status" value="1"/>
</dbReference>